<dbReference type="AlphaFoldDB" id="A0AAV4Q9Q1"/>
<dbReference type="EMBL" id="BPLQ01004178">
    <property type="protein sequence ID" value="GIY06139.1"/>
    <property type="molecule type" value="Genomic_DNA"/>
</dbReference>
<evidence type="ECO:0000313" key="2">
    <source>
        <dbReference type="Proteomes" id="UP001054837"/>
    </source>
</evidence>
<comment type="caution">
    <text evidence="1">The sequence shown here is derived from an EMBL/GenBank/DDBJ whole genome shotgun (WGS) entry which is preliminary data.</text>
</comment>
<organism evidence="1 2">
    <name type="scientific">Caerostris darwini</name>
    <dbReference type="NCBI Taxonomy" id="1538125"/>
    <lineage>
        <taxon>Eukaryota</taxon>
        <taxon>Metazoa</taxon>
        <taxon>Ecdysozoa</taxon>
        <taxon>Arthropoda</taxon>
        <taxon>Chelicerata</taxon>
        <taxon>Arachnida</taxon>
        <taxon>Araneae</taxon>
        <taxon>Araneomorphae</taxon>
        <taxon>Entelegynae</taxon>
        <taxon>Araneoidea</taxon>
        <taxon>Araneidae</taxon>
        <taxon>Caerostris</taxon>
    </lineage>
</organism>
<reference evidence="1 2" key="1">
    <citation type="submission" date="2021-06" db="EMBL/GenBank/DDBJ databases">
        <title>Caerostris darwini draft genome.</title>
        <authorList>
            <person name="Kono N."/>
            <person name="Arakawa K."/>
        </authorList>
    </citation>
    <scope>NUCLEOTIDE SEQUENCE [LARGE SCALE GENOMIC DNA]</scope>
</reference>
<proteinExistence type="predicted"/>
<evidence type="ECO:0000313" key="1">
    <source>
        <dbReference type="EMBL" id="GIY06139.1"/>
    </source>
</evidence>
<dbReference type="Proteomes" id="UP001054837">
    <property type="component" value="Unassembled WGS sequence"/>
</dbReference>
<accession>A0AAV4Q9Q1</accession>
<protein>
    <submittedName>
        <fullName evidence="1">Uncharacterized protein</fullName>
    </submittedName>
</protein>
<sequence length="137" mass="16432">MEVLWKGVALSKRGGQIVATPFWHVSVKWQFYWVVLKYPFEKLNESRGWHCERATSWASAKQWLQGKKQLEHSDRELLKHHYARLIDGNWEEMKMALSKHGSIHIDRRWKWLYPNMVLFILIGDGNGSIQTWFYPYL</sequence>
<name>A0AAV4Q9Q1_9ARAC</name>
<keyword evidence="2" id="KW-1185">Reference proteome</keyword>
<gene>
    <name evidence="1" type="ORF">CDAR_7821</name>
</gene>